<evidence type="ECO:0000256" key="1">
    <source>
        <dbReference type="SAM" id="MobiDB-lite"/>
    </source>
</evidence>
<organism evidence="2 3">
    <name type="scientific">Stephania cephalantha</name>
    <dbReference type="NCBI Taxonomy" id="152367"/>
    <lineage>
        <taxon>Eukaryota</taxon>
        <taxon>Viridiplantae</taxon>
        <taxon>Streptophyta</taxon>
        <taxon>Embryophyta</taxon>
        <taxon>Tracheophyta</taxon>
        <taxon>Spermatophyta</taxon>
        <taxon>Magnoliopsida</taxon>
        <taxon>Ranunculales</taxon>
        <taxon>Menispermaceae</taxon>
        <taxon>Menispermoideae</taxon>
        <taxon>Cissampelideae</taxon>
        <taxon>Stephania</taxon>
    </lineage>
</organism>
<comment type="caution">
    <text evidence="2">The sequence shown here is derived from an EMBL/GenBank/DDBJ whole genome shotgun (WGS) entry which is preliminary data.</text>
</comment>
<keyword evidence="3" id="KW-1185">Reference proteome</keyword>
<evidence type="ECO:0000313" key="2">
    <source>
        <dbReference type="EMBL" id="KAK9111186.1"/>
    </source>
</evidence>
<feature type="compositionally biased region" description="Basic residues" evidence="1">
    <location>
        <begin position="1"/>
        <end position="26"/>
    </location>
</feature>
<protein>
    <submittedName>
        <fullName evidence="2">Uncharacterized protein</fullName>
    </submittedName>
</protein>
<feature type="compositionally biased region" description="Low complexity" evidence="1">
    <location>
        <begin position="107"/>
        <end position="121"/>
    </location>
</feature>
<feature type="region of interest" description="Disordered" evidence="1">
    <location>
        <begin position="51"/>
        <end position="189"/>
    </location>
</feature>
<proteinExistence type="predicted"/>
<gene>
    <name evidence="2" type="ORF">Scep_018705</name>
</gene>
<reference evidence="2 3" key="1">
    <citation type="submission" date="2024-01" db="EMBL/GenBank/DDBJ databases">
        <title>Genome assemblies of Stephania.</title>
        <authorList>
            <person name="Yang L."/>
        </authorList>
    </citation>
    <scope>NUCLEOTIDE SEQUENCE [LARGE SCALE GENOMIC DNA]</scope>
    <source>
        <strain evidence="2">JXDWG</strain>
        <tissue evidence="2">Leaf</tissue>
    </source>
</reference>
<feature type="region of interest" description="Disordered" evidence="1">
    <location>
        <begin position="1"/>
        <end position="34"/>
    </location>
</feature>
<feature type="compositionally biased region" description="Basic and acidic residues" evidence="1">
    <location>
        <begin position="133"/>
        <end position="183"/>
    </location>
</feature>
<name>A0AAP0I9E6_9MAGN</name>
<dbReference type="Proteomes" id="UP001419268">
    <property type="component" value="Unassembled WGS sequence"/>
</dbReference>
<dbReference type="EMBL" id="JBBNAG010000008">
    <property type="protein sequence ID" value="KAK9111186.1"/>
    <property type="molecule type" value="Genomic_DNA"/>
</dbReference>
<sequence>MEGREGRRRRERARQRWWRRAGRMRRGNGDVDGVDTYEGLFRQLLTVHSVECGDPSSANTPKSAPPNQHTQKPNQYSNQNKAFTHHRLHRRGVVERGDRAMNAARRSSSSLSVSVDSTTDSTAEELSNQPNPKEGEDLVFHLIEREKGEGEKRGERGERRGRDERGERREAGERGERPGRDECWSCNLN</sequence>
<accession>A0AAP0I9E6</accession>
<feature type="compositionally biased region" description="Polar residues" evidence="1">
    <location>
        <begin position="56"/>
        <end position="82"/>
    </location>
</feature>
<evidence type="ECO:0000313" key="3">
    <source>
        <dbReference type="Proteomes" id="UP001419268"/>
    </source>
</evidence>
<dbReference type="AlphaFoldDB" id="A0AAP0I9E6"/>